<sequence length="136" mass="15026">MLHVLLAAALAGTATHSETLSYREKAIELHYNAHIELRTVAMGVHAPTRGHERSCHWQARLIVERRLGDGAFISRLPVVKKANGSLYGPCHADNRHVKQAANRALGDLDLALREAARQDRLVVLAEIEATHSRSTQ</sequence>
<evidence type="ECO:0000313" key="1">
    <source>
        <dbReference type="EMBL" id="MBB3953309.1"/>
    </source>
</evidence>
<keyword evidence="2" id="KW-1185">Reference proteome</keyword>
<accession>A0A7W6CB49</accession>
<dbReference type="AlphaFoldDB" id="A0A7W6CB49"/>
<proteinExistence type="predicted"/>
<reference evidence="1 2" key="1">
    <citation type="submission" date="2020-08" db="EMBL/GenBank/DDBJ databases">
        <title>Genomic Encyclopedia of Type Strains, Phase IV (KMG-IV): sequencing the most valuable type-strain genomes for metagenomic binning, comparative biology and taxonomic classification.</title>
        <authorList>
            <person name="Goeker M."/>
        </authorList>
    </citation>
    <scope>NUCLEOTIDE SEQUENCE [LARGE SCALE GENOMIC DNA]</scope>
    <source>
        <strain evidence="1 2">DSM 27057</strain>
    </source>
</reference>
<organism evidence="1 2">
    <name type="scientific">Novosphingobium sediminicola</name>
    <dbReference type="NCBI Taxonomy" id="563162"/>
    <lineage>
        <taxon>Bacteria</taxon>
        <taxon>Pseudomonadati</taxon>
        <taxon>Pseudomonadota</taxon>
        <taxon>Alphaproteobacteria</taxon>
        <taxon>Sphingomonadales</taxon>
        <taxon>Sphingomonadaceae</taxon>
        <taxon>Novosphingobium</taxon>
    </lineage>
</organism>
<protein>
    <submittedName>
        <fullName evidence="1">Uncharacterized protein</fullName>
    </submittedName>
</protein>
<dbReference type="Proteomes" id="UP000548867">
    <property type="component" value="Unassembled WGS sequence"/>
</dbReference>
<name>A0A7W6CB49_9SPHN</name>
<dbReference type="RefSeq" id="WP_183621881.1">
    <property type="nucleotide sequence ID" value="NZ_JACIDX010000001.1"/>
</dbReference>
<comment type="caution">
    <text evidence="1">The sequence shown here is derived from an EMBL/GenBank/DDBJ whole genome shotgun (WGS) entry which is preliminary data.</text>
</comment>
<dbReference type="EMBL" id="JACIDX010000001">
    <property type="protein sequence ID" value="MBB3953309.1"/>
    <property type="molecule type" value="Genomic_DNA"/>
</dbReference>
<gene>
    <name evidence="1" type="ORF">GGR38_000221</name>
</gene>
<evidence type="ECO:0000313" key="2">
    <source>
        <dbReference type="Proteomes" id="UP000548867"/>
    </source>
</evidence>